<evidence type="ECO:0000313" key="2">
    <source>
        <dbReference type="EMBL" id="ASD62950.1"/>
    </source>
</evidence>
<name>A0A1Z3N645_BDEBC</name>
<accession>A0A1Z3N645</accession>
<dbReference type="EMBL" id="CP020946">
    <property type="protein sequence ID" value="ASD62950.1"/>
    <property type="molecule type" value="Genomic_DNA"/>
</dbReference>
<reference evidence="2 3" key="1">
    <citation type="submission" date="2017-04" db="EMBL/GenBank/DDBJ databases">
        <title>Whole genome sequence of Bdellovibrio bacteriovorus strain SSB218315.</title>
        <authorList>
            <person name="Oyedara O."/>
            <person name="Rodriguez-Perez M.A."/>
        </authorList>
    </citation>
    <scope>NUCLEOTIDE SEQUENCE [LARGE SCALE GENOMIC DNA]</scope>
    <source>
        <strain evidence="2 3">SSB218315</strain>
    </source>
</reference>
<dbReference type="AlphaFoldDB" id="A0A1Z3N645"/>
<dbReference type="OrthoDB" id="5295838at2"/>
<proteinExistence type="predicted"/>
<feature type="compositionally biased region" description="Pro residues" evidence="1">
    <location>
        <begin position="40"/>
        <end position="57"/>
    </location>
</feature>
<dbReference type="Proteomes" id="UP000197003">
    <property type="component" value="Chromosome"/>
</dbReference>
<gene>
    <name evidence="2" type="ORF">B9G79_04880</name>
</gene>
<feature type="region of interest" description="Disordered" evidence="1">
    <location>
        <begin position="36"/>
        <end position="57"/>
    </location>
</feature>
<evidence type="ECO:0000313" key="3">
    <source>
        <dbReference type="Proteomes" id="UP000197003"/>
    </source>
</evidence>
<evidence type="ECO:0000256" key="1">
    <source>
        <dbReference type="SAM" id="MobiDB-lite"/>
    </source>
</evidence>
<sequence>MIITLRMTQTKTESVAHVAPPAQQQVMPAQLPANAAAPAQLPPNPALNPQKPKPAPVPEAGMSFEAATIPKEFQRGPVEQKPLSADNVINSLMKETPACHDEYKEHCTKNRFLAEHPLACLRSKKDQLSRACFNQLSAVRDRFHQDCGNDIQKFCAGEASYFVCLKKRMSELSPSCKNNIAKSSRP</sequence>
<protein>
    <submittedName>
        <fullName evidence="2">Uncharacterized protein</fullName>
    </submittedName>
</protein>
<organism evidence="2 3">
    <name type="scientific">Bdellovibrio bacteriovorus</name>
    <dbReference type="NCBI Taxonomy" id="959"/>
    <lineage>
        <taxon>Bacteria</taxon>
        <taxon>Pseudomonadati</taxon>
        <taxon>Bdellovibrionota</taxon>
        <taxon>Bdellovibrionia</taxon>
        <taxon>Bdellovibrionales</taxon>
        <taxon>Pseudobdellovibrionaceae</taxon>
        <taxon>Bdellovibrio</taxon>
    </lineage>
</organism>